<dbReference type="SUPFAM" id="SSF46689">
    <property type="entry name" value="Homeodomain-like"/>
    <property type="match status" value="2"/>
</dbReference>
<dbReference type="AlphaFoldDB" id="A0A9X2RK59"/>
<keyword evidence="3" id="KW-0804">Transcription</keyword>
<dbReference type="GO" id="GO:0043565">
    <property type="term" value="F:sequence-specific DNA binding"/>
    <property type="evidence" value="ECO:0007669"/>
    <property type="project" value="InterPro"/>
</dbReference>
<reference evidence="5" key="1">
    <citation type="submission" date="2022-07" db="EMBL/GenBank/DDBJ databases">
        <title>Parvularcula maris sp. nov., an algicidal bacterium isolated from seawater.</title>
        <authorList>
            <person name="Li F."/>
        </authorList>
    </citation>
    <scope>NUCLEOTIDE SEQUENCE</scope>
    <source>
        <strain evidence="5">BGMRC 0090</strain>
    </source>
</reference>
<dbReference type="PROSITE" id="PS00041">
    <property type="entry name" value="HTH_ARAC_FAMILY_1"/>
    <property type="match status" value="1"/>
</dbReference>
<keyword evidence="2" id="KW-0238">DNA-binding</keyword>
<organism evidence="5 6">
    <name type="scientific">Parvularcula maris</name>
    <dbReference type="NCBI Taxonomy" id="2965077"/>
    <lineage>
        <taxon>Bacteria</taxon>
        <taxon>Pseudomonadati</taxon>
        <taxon>Pseudomonadota</taxon>
        <taxon>Alphaproteobacteria</taxon>
        <taxon>Parvularculales</taxon>
        <taxon>Parvularculaceae</taxon>
        <taxon>Parvularcula</taxon>
    </lineage>
</organism>
<gene>
    <name evidence="5" type="ORF">NOG11_14630</name>
</gene>
<evidence type="ECO:0000256" key="3">
    <source>
        <dbReference type="ARBA" id="ARBA00023163"/>
    </source>
</evidence>
<evidence type="ECO:0000313" key="6">
    <source>
        <dbReference type="Proteomes" id="UP001142610"/>
    </source>
</evidence>
<protein>
    <submittedName>
        <fullName evidence="5">AraC family transcriptional regulator</fullName>
    </submittedName>
</protein>
<dbReference type="GO" id="GO:0003700">
    <property type="term" value="F:DNA-binding transcription factor activity"/>
    <property type="evidence" value="ECO:0007669"/>
    <property type="project" value="InterPro"/>
</dbReference>
<dbReference type="Gene3D" id="1.10.10.60">
    <property type="entry name" value="Homeodomain-like"/>
    <property type="match status" value="2"/>
</dbReference>
<evidence type="ECO:0000259" key="4">
    <source>
        <dbReference type="PROSITE" id="PS01124"/>
    </source>
</evidence>
<dbReference type="PANTHER" id="PTHR46796">
    <property type="entry name" value="HTH-TYPE TRANSCRIPTIONAL ACTIVATOR RHAS-RELATED"/>
    <property type="match status" value="1"/>
</dbReference>
<name>A0A9X2RK59_9PROT</name>
<dbReference type="InterPro" id="IPR050204">
    <property type="entry name" value="AraC_XylS_family_regulators"/>
</dbReference>
<dbReference type="Pfam" id="PF12833">
    <property type="entry name" value="HTH_18"/>
    <property type="match status" value="1"/>
</dbReference>
<evidence type="ECO:0000256" key="1">
    <source>
        <dbReference type="ARBA" id="ARBA00023015"/>
    </source>
</evidence>
<dbReference type="InterPro" id="IPR018062">
    <property type="entry name" value="HTH_AraC-typ_CS"/>
</dbReference>
<dbReference type="Proteomes" id="UP001142610">
    <property type="component" value="Unassembled WGS sequence"/>
</dbReference>
<dbReference type="PANTHER" id="PTHR46796:SF6">
    <property type="entry name" value="ARAC SUBFAMILY"/>
    <property type="match status" value="1"/>
</dbReference>
<feature type="domain" description="HTH araC/xylS-type" evidence="4">
    <location>
        <begin position="193"/>
        <end position="291"/>
    </location>
</feature>
<evidence type="ECO:0000313" key="5">
    <source>
        <dbReference type="EMBL" id="MCQ8186616.1"/>
    </source>
</evidence>
<keyword evidence="6" id="KW-1185">Reference proteome</keyword>
<dbReference type="PROSITE" id="PS01124">
    <property type="entry name" value="HTH_ARAC_FAMILY_2"/>
    <property type="match status" value="1"/>
</dbReference>
<dbReference type="SMART" id="SM00342">
    <property type="entry name" value="HTH_ARAC"/>
    <property type="match status" value="1"/>
</dbReference>
<comment type="caution">
    <text evidence="5">The sequence shown here is derived from an EMBL/GenBank/DDBJ whole genome shotgun (WGS) entry which is preliminary data.</text>
</comment>
<dbReference type="RefSeq" id="WP_256620554.1">
    <property type="nucleotide sequence ID" value="NZ_JANIBC010000024.1"/>
</dbReference>
<evidence type="ECO:0000256" key="2">
    <source>
        <dbReference type="ARBA" id="ARBA00023125"/>
    </source>
</evidence>
<dbReference type="EMBL" id="JANIBC010000024">
    <property type="protein sequence ID" value="MCQ8186616.1"/>
    <property type="molecule type" value="Genomic_DNA"/>
</dbReference>
<proteinExistence type="predicted"/>
<dbReference type="InterPro" id="IPR009057">
    <property type="entry name" value="Homeodomain-like_sf"/>
</dbReference>
<accession>A0A9X2RK59</accession>
<dbReference type="InterPro" id="IPR018060">
    <property type="entry name" value="HTH_AraC"/>
</dbReference>
<sequence>MNRYQDVYPSPPLMRSEDKLHPRAAELVQLEYFEAPAASMTTEAFAQHHILINLKPDPHRVENWRGGEHRDFIYNQHEVVVTPAGLASGWRWHATSQVIVVTIEPSPLARFAKRELGFVLSDRQLRNEPQRHDPDLCNAARQLHEALLADETTRGVLYEALARVFVVKLLDGYGDQRGEVHAPSAELGAQRYKRVLDFIAENHSGSVAVEDLADAAGMGPSTFARAFKATLGETPHQFLSRYRVERAQEMLAEPDTPMIDIALACGFSDQSHLGRVFKKVVGITPKAYRQRITE</sequence>
<keyword evidence="1" id="KW-0805">Transcription regulation</keyword>